<dbReference type="Pfam" id="PF02171">
    <property type="entry name" value="Piwi"/>
    <property type="match status" value="1"/>
</dbReference>
<feature type="compositionally biased region" description="Polar residues" evidence="3">
    <location>
        <begin position="138"/>
        <end position="155"/>
    </location>
</feature>
<feature type="domain" description="PAZ" evidence="4">
    <location>
        <begin position="368"/>
        <end position="483"/>
    </location>
</feature>
<dbReference type="SMART" id="SM00949">
    <property type="entry name" value="PAZ"/>
    <property type="match status" value="1"/>
</dbReference>
<dbReference type="InterPro" id="IPR032474">
    <property type="entry name" value="Argonaute_N"/>
</dbReference>
<dbReference type="SMART" id="SM01163">
    <property type="entry name" value="DUF1785"/>
    <property type="match status" value="1"/>
</dbReference>
<dbReference type="InterPro" id="IPR012337">
    <property type="entry name" value="RNaseH-like_sf"/>
</dbReference>
<dbReference type="PANTHER" id="PTHR22891">
    <property type="entry name" value="EUKARYOTIC TRANSLATION INITIATION FACTOR 2C"/>
    <property type="match status" value="1"/>
</dbReference>
<evidence type="ECO:0000313" key="6">
    <source>
        <dbReference type="EMBL" id="KAF8390923.1"/>
    </source>
</evidence>
<dbReference type="Pfam" id="PF02170">
    <property type="entry name" value="PAZ"/>
    <property type="match status" value="1"/>
</dbReference>
<evidence type="ECO:0008006" key="8">
    <source>
        <dbReference type="Google" id="ProtNLM"/>
    </source>
</evidence>
<feature type="compositionally biased region" description="Low complexity" evidence="3">
    <location>
        <begin position="103"/>
        <end position="112"/>
    </location>
</feature>
<dbReference type="Gene3D" id="2.170.260.10">
    <property type="entry name" value="paz domain"/>
    <property type="match status" value="1"/>
</dbReference>
<evidence type="ECO:0000259" key="5">
    <source>
        <dbReference type="PROSITE" id="PS50822"/>
    </source>
</evidence>
<dbReference type="Proteomes" id="UP000655225">
    <property type="component" value="Unassembled WGS sequence"/>
</dbReference>
<evidence type="ECO:0000256" key="1">
    <source>
        <dbReference type="ARBA" id="ARBA00008201"/>
    </source>
</evidence>
<sequence length="989" mass="111314">MENQRGSSRGRGSGRGRSNRNPGGNSDPNQQRSFPPVPGLGRSSGQAQYSGNNESARPTVPNSAAIFWRGLGQGRSSGKAPYSGDNESARPTIPNSAGVSAIGSSTAGAWRGSGRGRGRTSAPVQSQSSESVSDHSTFGIQSLEISQQLPPSTLPQVEERIPVKRPDKGGKNAESIKLLVNHFLVTFKPNSTIHHYDIDIKPEVPPNQVGTVLISKSDLCAIKNELHQKFPMSKTAYDKEKNIFSAVVLPPEELKMDLRKGKDLKTYIITAKFVKELDLQRLQDYLNGILPLIPREILQGMDVVMKENPSRNRLPIGRGFYPTRENEVHDIGYGLIASPGFQHSLKPTSQGLALCVDYSVLPFRKSVPVLEFLRQHINFKVDKWNNSERANVEVALKGLSVMVNHRKTRQKYTIMGLTNLMSRDLRFTIENPEGKNSPREVRLVDYFRDTYQKEIENKNLPCLDLSKNKRINYVPMEFCVLVEGQRYPKELMDWNTARNFTGIAMVKPSKRKELICQMVQDIAGPCGGDIAQNFGISVHKEMTDVTGHMIRPPYLKLGDSNGKPIKLTLMKDKCEWNLVGRSVLNGKQIDRWAIINFSSSDIKTLDQFVADLKRRCCGLKIPMKDPLTRKLSRMNVLSDTDQLRGLLKEVCAKKQLQILICVMSKKDSGYKFLKWICETEIGILTQCCLSNHLVKCNNQYLTNLALKINAKLGGSNFELFDRLPHFGGNGHVMFMGADVNHPTSCDTKIPSIAAVVATMNWPAANQYAARIRPQDHRKERIQNFGEMCLELLNRYTQLNKVKPQKIVVFRDGVSDSQFNMVLNDELTDLERAIVSERYSPTITLIVAQKRHQTRLFRKNKAPGPSTENVSPGTVVDTTIVHPSEFDFYLCSHYGSLGTSKPTHYHVLCDNDRFTSDHLQKVIYYLCFTFARCTKPVSLVPPVYYADLVAYRGRQYQESLSSTSEPESTSLFDRKHYKLHSNIENVMFFC</sequence>
<feature type="compositionally biased region" description="Low complexity" evidence="3">
    <location>
        <begin position="119"/>
        <end position="136"/>
    </location>
</feature>
<dbReference type="SUPFAM" id="SSF53098">
    <property type="entry name" value="Ribonuclease H-like"/>
    <property type="match status" value="1"/>
</dbReference>
<dbReference type="FunFam" id="2.170.260.10:FF:000008">
    <property type="entry name" value="Protein argonaute 7"/>
    <property type="match status" value="1"/>
</dbReference>
<evidence type="ECO:0000256" key="2">
    <source>
        <dbReference type="ARBA" id="ARBA00023158"/>
    </source>
</evidence>
<dbReference type="SUPFAM" id="SSF101690">
    <property type="entry name" value="PAZ domain"/>
    <property type="match status" value="1"/>
</dbReference>
<dbReference type="OMA" id="SAFHRIN"/>
<dbReference type="Gene3D" id="3.40.50.2300">
    <property type="match status" value="1"/>
</dbReference>
<dbReference type="EMBL" id="JABCRI010000017">
    <property type="protein sequence ID" value="KAF8390923.1"/>
    <property type="molecule type" value="Genomic_DNA"/>
</dbReference>
<dbReference type="Pfam" id="PF16486">
    <property type="entry name" value="ArgoN"/>
    <property type="match status" value="1"/>
</dbReference>
<feature type="compositionally biased region" description="Polar residues" evidence="3">
    <location>
        <begin position="43"/>
        <end position="62"/>
    </location>
</feature>
<dbReference type="InterPro" id="IPR036085">
    <property type="entry name" value="PAZ_dom_sf"/>
</dbReference>
<dbReference type="CDD" id="cd04657">
    <property type="entry name" value="Piwi_ago-like"/>
    <property type="match status" value="1"/>
</dbReference>
<evidence type="ECO:0000259" key="4">
    <source>
        <dbReference type="PROSITE" id="PS50821"/>
    </source>
</evidence>
<organism evidence="6 7">
    <name type="scientific">Tetracentron sinense</name>
    <name type="common">Spur-leaf</name>
    <dbReference type="NCBI Taxonomy" id="13715"/>
    <lineage>
        <taxon>Eukaryota</taxon>
        <taxon>Viridiplantae</taxon>
        <taxon>Streptophyta</taxon>
        <taxon>Embryophyta</taxon>
        <taxon>Tracheophyta</taxon>
        <taxon>Spermatophyta</taxon>
        <taxon>Magnoliopsida</taxon>
        <taxon>Trochodendrales</taxon>
        <taxon>Trochodendraceae</taxon>
        <taxon>Tetracentron</taxon>
    </lineage>
</organism>
<gene>
    <name evidence="6" type="ORF">HHK36_023223</name>
</gene>
<dbReference type="Pfam" id="PF08699">
    <property type="entry name" value="ArgoL1"/>
    <property type="match status" value="1"/>
</dbReference>
<evidence type="ECO:0000256" key="3">
    <source>
        <dbReference type="SAM" id="MobiDB-lite"/>
    </source>
</evidence>
<dbReference type="InterPro" id="IPR014811">
    <property type="entry name" value="ArgoL1"/>
</dbReference>
<dbReference type="InterPro" id="IPR045246">
    <property type="entry name" value="Piwi_ago-like"/>
</dbReference>
<dbReference type="InterPro" id="IPR036397">
    <property type="entry name" value="RNaseH_sf"/>
</dbReference>
<dbReference type="Gene3D" id="3.30.420.10">
    <property type="entry name" value="Ribonuclease H-like superfamily/Ribonuclease H"/>
    <property type="match status" value="1"/>
</dbReference>
<keyword evidence="7" id="KW-1185">Reference proteome</keyword>
<dbReference type="InterPro" id="IPR003100">
    <property type="entry name" value="PAZ_dom"/>
</dbReference>
<dbReference type="GO" id="GO:0031047">
    <property type="term" value="P:regulatory ncRNA-mediated gene silencing"/>
    <property type="evidence" value="ECO:0007669"/>
    <property type="project" value="UniProtKB-KW"/>
</dbReference>
<dbReference type="PROSITE" id="PS50821">
    <property type="entry name" value="PAZ"/>
    <property type="match status" value="1"/>
</dbReference>
<dbReference type="OrthoDB" id="10252740at2759"/>
<keyword evidence="2" id="KW-0943">RNA-mediated gene silencing</keyword>
<dbReference type="PROSITE" id="PS50822">
    <property type="entry name" value="PIWI"/>
    <property type="match status" value="1"/>
</dbReference>
<dbReference type="GO" id="GO:0003723">
    <property type="term" value="F:RNA binding"/>
    <property type="evidence" value="ECO:0007669"/>
    <property type="project" value="InterPro"/>
</dbReference>
<dbReference type="CDD" id="cd02846">
    <property type="entry name" value="PAZ_argonaute_like"/>
    <property type="match status" value="1"/>
</dbReference>
<dbReference type="SMART" id="SM00950">
    <property type="entry name" value="Piwi"/>
    <property type="match status" value="1"/>
</dbReference>
<comment type="similarity">
    <text evidence="1">Belongs to the argonaute family. Ago subfamily.</text>
</comment>
<dbReference type="InterPro" id="IPR003165">
    <property type="entry name" value="Piwi"/>
</dbReference>
<feature type="compositionally biased region" description="Basic and acidic residues" evidence="3">
    <location>
        <begin position="157"/>
        <end position="171"/>
    </location>
</feature>
<protein>
    <recommendedName>
        <fullName evidence="8">Argonaute 2</fullName>
    </recommendedName>
</protein>
<feature type="region of interest" description="Disordered" evidence="3">
    <location>
        <begin position="1"/>
        <end position="171"/>
    </location>
</feature>
<feature type="domain" description="Piwi" evidence="5">
    <location>
        <begin position="658"/>
        <end position="957"/>
    </location>
</feature>
<reference evidence="6 7" key="1">
    <citation type="submission" date="2020-04" db="EMBL/GenBank/DDBJ databases">
        <title>Plant Genome Project.</title>
        <authorList>
            <person name="Zhang R.-G."/>
        </authorList>
    </citation>
    <scope>NUCLEOTIDE SEQUENCE [LARGE SCALE GENOMIC DNA]</scope>
    <source>
        <strain evidence="6">YNK0</strain>
        <tissue evidence="6">Leaf</tissue>
    </source>
</reference>
<accession>A0A834YQV5</accession>
<dbReference type="AlphaFoldDB" id="A0A834YQV5"/>
<evidence type="ECO:0000313" key="7">
    <source>
        <dbReference type="Proteomes" id="UP000655225"/>
    </source>
</evidence>
<comment type="caution">
    <text evidence="6">The sequence shown here is derived from an EMBL/GenBank/DDBJ whole genome shotgun (WGS) entry which is preliminary data.</text>
</comment>
<name>A0A834YQV5_TETSI</name>
<proteinExistence type="inferred from homology"/>